<keyword evidence="2" id="KW-1185">Reference proteome</keyword>
<evidence type="ECO:0000313" key="2">
    <source>
        <dbReference type="Proteomes" id="UP001057134"/>
    </source>
</evidence>
<proteinExistence type="predicted"/>
<sequence length="333" mass="37085">MEEIAACIAHQNSWTSAAVAMYGAIRFTGRHELDLIDVMGYTGHAFRINIHPRNVDVAGPTGYPWGPFFAEGLGNLGFRTASVRSANLAPPTAEELTRGLNLIQASLDKGIPVIGWDLFIPEFGLLYGYDDDKKLLHAKDPKMKDGGTLPYEKLGRGEISELFVMSLEEARPFDKASALRGALAMAIHHARQREHQHELPPYMNGLAAYDGWKQAFSSRAVSEFGNAYNTVLVYDARLYAAAFMKRLQQVWDADDELEQDIRQAAFEAERHYARVAESLKVMHTMFPFPQGGSPNDPSESMRAIERLEEAQSAEEQAVLVLERMASLLLALDK</sequence>
<reference evidence="1" key="2">
    <citation type="journal article" date="2021" name="J Anim Sci Technol">
        <title>Complete genome sequence of Paenibacillus konkukensis sp. nov. SK3146 as a potential probiotic strain.</title>
        <authorList>
            <person name="Jung H.I."/>
            <person name="Park S."/>
            <person name="Niu K.M."/>
            <person name="Lee S.W."/>
            <person name="Kothari D."/>
            <person name="Yi K.J."/>
            <person name="Kim S.K."/>
        </authorList>
    </citation>
    <scope>NUCLEOTIDE SEQUENCE</scope>
    <source>
        <strain evidence="1">SK3146</strain>
    </source>
</reference>
<reference evidence="1" key="1">
    <citation type="submission" date="2018-02" db="EMBL/GenBank/DDBJ databases">
        <authorList>
            <person name="Kim S.-K."/>
            <person name="Jung H.-I."/>
            <person name="Lee S.-W."/>
        </authorList>
    </citation>
    <scope>NUCLEOTIDE SEQUENCE</scope>
    <source>
        <strain evidence="1">SK3146</strain>
    </source>
</reference>
<accession>A0ABY4RX16</accession>
<protein>
    <submittedName>
        <fullName evidence="1">Uncharacterized protein</fullName>
    </submittedName>
</protein>
<dbReference type="Proteomes" id="UP001057134">
    <property type="component" value="Chromosome"/>
</dbReference>
<evidence type="ECO:0000313" key="1">
    <source>
        <dbReference type="EMBL" id="UQZ86543.1"/>
    </source>
</evidence>
<gene>
    <name evidence="1" type="ORF">SK3146_05836</name>
</gene>
<organism evidence="1 2">
    <name type="scientific">Paenibacillus konkukensis</name>
    <dbReference type="NCBI Taxonomy" id="2020716"/>
    <lineage>
        <taxon>Bacteria</taxon>
        <taxon>Bacillati</taxon>
        <taxon>Bacillota</taxon>
        <taxon>Bacilli</taxon>
        <taxon>Bacillales</taxon>
        <taxon>Paenibacillaceae</taxon>
        <taxon>Paenibacillus</taxon>
    </lineage>
</organism>
<dbReference type="EMBL" id="CP027059">
    <property type="protein sequence ID" value="UQZ86543.1"/>
    <property type="molecule type" value="Genomic_DNA"/>
</dbReference>
<dbReference type="RefSeq" id="WP_249862070.1">
    <property type="nucleotide sequence ID" value="NZ_CP027059.1"/>
</dbReference>
<name>A0ABY4RX16_9BACL</name>